<evidence type="ECO:0000313" key="3">
    <source>
        <dbReference type="Proteomes" id="UP001500253"/>
    </source>
</evidence>
<keyword evidence="3" id="KW-1185">Reference proteome</keyword>
<name>A0ABN3FBH9_9ACTN</name>
<proteinExistence type="predicted"/>
<organism evidence="2 3">
    <name type="scientific">Streptomyces cuspidosporus</name>
    <dbReference type="NCBI Taxonomy" id="66882"/>
    <lineage>
        <taxon>Bacteria</taxon>
        <taxon>Bacillati</taxon>
        <taxon>Actinomycetota</taxon>
        <taxon>Actinomycetes</taxon>
        <taxon>Kitasatosporales</taxon>
        <taxon>Streptomycetaceae</taxon>
        <taxon>Streptomyces</taxon>
    </lineage>
</organism>
<protein>
    <submittedName>
        <fullName evidence="2">Uncharacterized protein</fullName>
    </submittedName>
</protein>
<dbReference type="Proteomes" id="UP001500253">
    <property type="component" value="Unassembled WGS sequence"/>
</dbReference>
<comment type="caution">
    <text evidence="2">The sequence shown here is derived from an EMBL/GenBank/DDBJ whole genome shotgun (WGS) entry which is preliminary data.</text>
</comment>
<sequence>MDSSHDAGPAGRPAPRLMSPPAYARSQHAVCLSAAVSQIRSAVSLERRRGDVRVDRAGGDQFAHRAAAVRGQPVPCGGH</sequence>
<evidence type="ECO:0000313" key="2">
    <source>
        <dbReference type="EMBL" id="GAA2326046.1"/>
    </source>
</evidence>
<gene>
    <name evidence="2" type="ORF">GCM10010246_04350</name>
</gene>
<feature type="region of interest" description="Disordered" evidence="1">
    <location>
        <begin position="1"/>
        <end position="21"/>
    </location>
</feature>
<reference evidence="2 3" key="1">
    <citation type="journal article" date="2019" name="Int. J. Syst. Evol. Microbiol.">
        <title>The Global Catalogue of Microorganisms (GCM) 10K type strain sequencing project: providing services to taxonomists for standard genome sequencing and annotation.</title>
        <authorList>
            <consortium name="The Broad Institute Genomics Platform"/>
            <consortium name="The Broad Institute Genome Sequencing Center for Infectious Disease"/>
            <person name="Wu L."/>
            <person name="Ma J."/>
        </authorList>
    </citation>
    <scope>NUCLEOTIDE SEQUENCE [LARGE SCALE GENOMIC DNA]</scope>
    <source>
        <strain evidence="2 3">JCM 4316</strain>
    </source>
</reference>
<dbReference type="EMBL" id="BAAASD010000001">
    <property type="protein sequence ID" value="GAA2326046.1"/>
    <property type="molecule type" value="Genomic_DNA"/>
</dbReference>
<evidence type="ECO:0000256" key="1">
    <source>
        <dbReference type="SAM" id="MobiDB-lite"/>
    </source>
</evidence>
<accession>A0ABN3FBH9</accession>